<keyword evidence="3" id="KW-0238">DNA-binding</keyword>
<protein>
    <submittedName>
        <fullName evidence="6">Transcriptional regulator (LysR family)</fullName>
    </submittedName>
</protein>
<gene>
    <name evidence="6" type="ordered locus">XF_1730</name>
</gene>
<dbReference type="InterPro" id="IPR005119">
    <property type="entry name" value="LysR_subst-bd"/>
</dbReference>
<dbReference type="STRING" id="160492.XF_1730"/>
<feature type="domain" description="HTH lysR-type" evidence="5">
    <location>
        <begin position="1"/>
        <end position="49"/>
    </location>
</feature>
<dbReference type="InterPro" id="IPR036388">
    <property type="entry name" value="WH-like_DNA-bd_sf"/>
</dbReference>
<dbReference type="PIR" id="C82645">
    <property type="entry name" value="C82645"/>
</dbReference>
<evidence type="ECO:0000313" key="7">
    <source>
        <dbReference type="Proteomes" id="UP000000812"/>
    </source>
</evidence>
<dbReference type="Gene3D" id="3.40.190.290">
    <property type="match status" value="1"/>
</dbReference>
<dbReference type="SUPFAM" id="SSF46785">
    <property type="entry name" value="Winged helix' DNA-binding domain"/>
    <property type="match status" value="1"/>
</dbReference>
<evidence type="ECO:0000256" key="2">
    <source>
        <dbReference type="ARBA" id="ARBA00023015"/>
    </source>
</evidence>
<keyword evidence="4" id="KW-0804">Transcription</keyword>
<dbReference type="PROSITE" id="PS50931">
    <property type="entry name" value="HTH_LYSR"/>
    <property type="match status" value="1"/>
</dbReference>
<reference evidence="6 7" key="1">
    <citation type="journal article" date="2000" name="Nature">
        <title>The genome sequence of the plant pathogen Xylella fastidiosa.</title>
        <authorList>
            <person name="Simpson A.J."/>
            <person name="Reinach F.C."/>
            <person name="Arruda P."/>
            <person name="Abreu F.A."/>
            <person name="Acencio M."/>
            <person name="Alvarenga R."/>
            <person name="Alves L.M."/>
            <person name="Araya J.E."/>
            <person name="Baia G.S."/>
            <person name="Baptista C.S."/>
            <person name="Barros M.H."/>
            <person name="Bonaccorsi E.D."/>
            <person name="Bordin S."/>
            <person name="Bove J.M."/>
            <person name="Briones M.R."/>
            <person name="Bueno M.R."/>
            <person name="Camargo A.A."/>
            <person name="Camargo L.E."/>
            <person name="Carraro D.M."/>
            <person name="Carrer H."/>
            <person name="Colauto N.B."/>
            <person name="Colombo C."/>
            <person name="Costa F.F."/>
            <person name="Costa M.C."/>
            <person name="Costa-Neto C.M."/>
            <person name="Coutinho L.L."/>
            <person name="Cristofani M."/>
            <person name="Dias-Neto E."/>
            <person name="Docena C."/>
            <person name="El-Dorry H."/>
            <person name="Facincani A.P."/>
            <person name="Ferreira A.J."/>
            <person name="Ferreira V.C."/>
            <person name="Ferro J.A."/>
            <person name="Fraga J.S."/>
            <person name="Franca S.C."/>
            <person name="Franco M.C."/>
            <person name="Frohme M."/>
            <person name="Furlan L.R."/>
            <person name="Garnier M."/>
            <person name="Goldman G.H."/>
            <person name="Goldman M.H."/>
            <person name="Gomes S.L."/>
            <person name="Gruber A."/>
            <person name="Ho P.L."/>
            <person name="Hoheisel J.D."/>
            <person name="Junqueira M.L."/>
            <person name="Kemper E.L."/>
            <person name="Kitajima J.P."/>
            <person name="Krieger J.E."/>
            <person name="Kuramae E.E."/>
            <person name="Laigret F."/>
            <person name="Lambais M.R."/>
            <person name="Leite L.C."/>
            <person name="Lemos E.G."/>
            <person name="Lemos M.V."/>
            <person name="Lopes S.A."/>
            <person name="Lopes C.R."/>
            <person name="Machado J.A."/>
            <person name="Machado M.A."/>
            <person name="Madeira A.M."/>
            <person name="Madeira H.M."/>
            <person name="Marino C.L."/>
            <person name="Marques M.V."/>
            <person name="Martins E.A."/>
            <person name="Martins E.M."/>
            <person name="Matsukuma A.Y."/>
            <person name="Menck C.F."/>
            <person name="Miracca E.C."/>
            <person name="Miyaki C.Y."/>
            <person name="Monteriro-Vitorello C.B."/>
            <person name="Moon D.H."/>
            <person name="Nagai M.A."/>
            <person name="Nascimento A.L."/>
            <person name="Netto L.E."/>
            <person name="Nhani A.Jr."/>
            <person name="Nobrega F.G."/>
            <person name="Nunes L.R."/>
            <person name="Oliveira M.A."/>
            <person name="de Oliveira M.C."/>
            <person name="de Oliveira R.C."/>
            <person name="Palmieri D.A."/>
            <person name="Paris A."/>
            <person name="Peixoto B.R."/>
            <person name="Pereira G.A."/>
            <person name="Pereira H.A.Jr."/>
            <person name="Pesquero J.B."/>
            <person name="Quaggio R.B."/>
            <person name="Roberto P.G."/>
            <person name="Rodrigues V."/>
            <person name="de M Rosa A.J."/>
            <person name="de Rosa V.E.Jr."/>
            <person name="de Sa R.G."/>
            <person name="Santelli R.V."/>
            <person name="Sawasaki H.E."/>
            <person name="da Silva A.C."/>
            <person name="da Silva A.M."/>
            <person name="da Silva F.R."/>
            <person name="da Silva W.A.Jr."/>
            <person name="da Silveira J.F."/>
            <person name="Silvestri M.L."/>
            <person name="Siqueira W.J."/>
            <person name="de Souza A.A."/>
            <person name="de Souza A.P."/>
            <person name="Terenzi M.F."/>
            <person name="Truffi D."/>
            <person name="Tsai S.M."/>
            <person name="Tsuhako M.H."/>
            <person name="Vallada H."/>
            <person name="Van Sluys M.A."/>
            <person name="Verjovski-Almeida S."/>
            <person name="Vettore A.L."/>
            <person name="Zago M.A."/>
            <person name="Zatz M."/>
            <person name="Meidanis J."/>
            <person name="Setubal J.C."/>
        </authorList>
    </citation>
    <scope>NUCLEOTIDE SEQUENCE [LARGE SCALE GENOMIC DNA]</scope>
    <source>
        <strain evidence="6 7">9a5c</strain>
    </source>
</reference>
<name>Q9PCP8_XYLFA</name>
<dbReference type="Pfam" id="PF00126">
    <property type="entry name" value="HTH_1"/>
    <property type="match status" value="1"/>
</dbReference>
<dbReference type="eggNOG" id="COG0583">
    <property type="taxonomic scope" value="Bacteria"/>
</dbReference>
<dbReference type="CDD" id="cd08422">
    <property type="entry name" value="PBP2_CrgA_like"/>
    <property type="match status" value="1"/>
</dbReference>
<dbReference type="KEGG" id="xfa:XF_1730"/>
<proteinExistence type="inferred from homology"/>
<dbReference type="PANTHER" id="PTHR30537:SF5">
    <property type="entry name" value="HTH-TYPE TRANSCRIPTIONAL ACTIVATOR TTDR-RELATED"/>
    <property type="match status" value="1"/>
</dbReference>
<dbReference type="HOGENOM" id="CLU_039613_16_2_6"/>
<dbReference type="Gene3D" id="1.10.10.10">
    <property type="entry name" value="Winged helix-like DNA-binding domain superfamily/Winged helix DNA-binding domain"/>
    <property type="match status" value="1"/>
</dbReference>
<dbReference type="GO" id="GO:0003700">
    <property type="term" value="F:DNA-binding transcription factor activity"/>
    <property type="evidence" value="ECO:0007669"/>
    <property type="project" value="InterPro"/>
</dbReference>
<comment type="similarity">
    <text evidence="1">Belongs to the LysR transcriptional regulatory family.</text>
</comment>
<evidence type="ECO:0000313" key="6">
    <source>
        <dbReference type="EMBL" id="AAF84539.1"/>
    </source>
</evidence>
<sequence>MQVVHLGSFAAAAREQNVDPSSVSRAVAALEAELGTRLFARNTRHLALTEAGSVFTERLPLLLEELSQARDAAVDTTGEVRGRLRVTVSNAFAMRHLSPLLPAFYEAHPAIELDLLLTESPVDLVSERVDVAIRLGNLRDSSLIAVPLMPIRYHVAASPAWVRAQTAPLREPQDLQAIRCLSFALAGFRDRWLFAPADGGAEIEVHVRPRLVSTNALMLRDGALSGLGPTLLADWVIGDDLASGALEALFPGHVVRTAHSPTTAWAVYPSRSHVPAKVRAFVVFLQAALGRGSHAD</sequence>
<dbReference type="GO" id="GO:0003677">
    <property type="term" value="F:DNA binding"/>
    <property type="evidence" value="ECO:0007669"/>
    <property type="project" value="UniProtKB-KW"/>
</dbReference>
<dbReference type="PATRIC" id="fig|160492.11.peg.1827"/>
<dbReference type="Pfam" id="PF03466">
    <property type="entry name" value="LysR_substrate"/>
    <property type="match status" value="1"/>
</dbReference>
<keyword evidence="2" id="KW-0805">Transcription regulation</keyword>
<dbReference type="SUPFAM" id="SSF53850">
    <property type="entry name" value="Periplasmic binding protein-like II"/>
    <property type="match status" value="1"/>
</dbReference>
<dbReference type="InterPro" id="IPR000847">
    <property type="entry name" value="LysR_HTH_N"/>
</dbReference>
<dbReference type="AlphaFoldDB" id="Q9PCP8"/>
<dbReference type="PANTHER" id="PTHR30537">
    <property type="entry name" value="HTH-TYPE TRANSCRIPTIONAL REGULATOR"/>
    <property type="match status" value="1"/>
</dbReference>
<evidence type="ECO:0000259" key="5">
    <source>
        <dbReference type="PROSITE" id="PS50931"/>
    </source>
</evidence>
<accession>Q9PCP8</accession>
<dbReference type="InterPro" id="IPR058163">
    <property type="entry name" value="LysR-type_TF_proteobact-type"/>
</dbReference>
<dbReference type="Proteomes" id="UP000000812">
    <property type="component" value="Chromosome"/>
</dbReference>
<evidence type="ECO:0000256" key="1">
    <source>
        <dbReference type="ARBA" id="ARBA00009437"/>
    </source>
</evidence>
<evidence type="ECO:0000256" key="4">
    <source>
        <dbReference type="ARBA" id="ARBA00023163"/>
    </source>
</evidence>
<evidence type="ECO:0000256" key="3">
    <source>
        <dbReference type="ARBA" id="ARBA00023125"/>
    </source>
</evidence>
<dbReference type="InterPro" id="IPR036390">
    <property type="entry name" value="WH_DNA-bd_sf"/>
</dbReference>
<dbReference type="EMBL" id="AE003849">
    <property type="protein sequence ID" value="AAF84539.1"/>
    <property type="molecule type" value="Genomic_DNA"/>
</dbReference>
<organism evidence="6 7">
    <name type="scientific">Xylella fastidiosa (strain 9a5c)</name>
    <dbReference type="NCBI Taxonomy" id="160492"/>
    <lineage>
        <taxon>Bacteria</taxon>
        <taxon>Pseudomonadati</taxon>
        <taxon>Pseudomonadota</taxon>
        <taxon>Gammaproteobacteria</taxon>
        <taxon>Lysobacterales</taxon>
        <taxon>Lysobacteraceae</taxon>
        <taxon>Xylella</taxon>
    </lineage>
</organism>